<organism evidence="1 2">
    <name type="scientific">Nonomuraea wenchangensis</name>
    <dbReference type="NCBI Taxonomy" id="568860"/>
    <lineage>
        <taxon>Bacteria</taxon>
        <taxon>Bacillati</taxon>
        <taxon>Actinomycetota</taxon>
        <taxon>Actinomycetes</taxon>
        <taxon>Streptosporangiales</taxon>
        <taxon>Streptosporangiaceae</taxon>
        <taxon>Nonomuraea</taxon>
    </lineage>
</organism>
<dbReference type="EMBL" id="FOHX01000012">
    <property type="protein sequence ID" value="SEU34215.1"/>
    <property type="molecule type" value="Genomic_DNA"/>
</dbReference>
<sequence length="33" mass="3811">MHFADLERGHPLAVAGSSHRYRWDYDTATLHAE</sequence>
<keyword evidence="2" id="KW-1185">Reference proteome</keyword>
<gene>
    <name evidence="1" type="ORF">SAMN05421811_11215</name>
</gene>
<evidence type="ECO:0000313" key="2">
    <source>
        <dbReference type="Proteomes" id="UP000199361"/>
    </source>
</evidence>
<proteinExistence type="predicted"/>
<reference evidence="1 2" key="1">
    <citation type="submission" date="2016-10" db="EMBL/GenBank/DDBJ databases">
        <authorList>
            <person name="de Groot N.N."/>
        </authorList>
    </citation>
    <scope>NUCLEOTIDE SEQUENCE [LARGE SCALE GENOMIC DNA]</scope>
    <source>
        <strain evidence="1 2">CGMCC 4.5598</strain>
    </source>
</reference>
<protein>
    <submittedName>
        <fullName evidence="1">Uncharacterized protein</fullName>
    </submittedName>
</protein>
<dbReference type="AlphaFoldDB" id="A0A1I0L5K3"/>
<evidence type="ECO:0000313" key="1">
    <source>
        <dbReference type="EMBL" id="SEU34215.1"/>
    </source>
</evidence>
<dbReference type="Proteomes" id="UP000199361">
    <property type="component" value="Unassembled WGS sequence"/>
</dbReference>
<dbReference type="STRING" id="568860.SAMN05421811_11215"/>
<accession>A0A1I0L5K3</accession>
<name>A0A1I0L5K3_9ACTN</name>